<evidence type="ECO:0000313" key="7">
    <source>
        <dbReference type="EMBL" id="MDH7639293.1"/>
    </source>
</evidence>
<evidence type="ECO:0000313" key="8">
    <source>
        <dbReference type="Proteomes" id="UP001160625"/>
    </source>
</evidence>
<evidence type="ECO:0000256" key="3">
    <source>
        <dbReference type="ARBA" id="ARBA00023002"/>
    </source>
</evidence>
<dbReference type="SUPFAM" id="SSF55961">
    <property type="entry name" value="Bet v1-like"/>
    <property type="match status" value="1"/>
</dbReference>
<organism evidence="7 8">
    <name type="scientific">Sphingomonas oryzagri</name>
    <dbReference type="NCBI Taxonomy" id="3042314"/>
    <lineage>
        <taxon>Bacteria</taxon>
        <taxon>Pseudomonadati</taxon>
        <taxon>Pseudomonadota</taxon>
        <taxon>Alphaproteobacteria</taxon>
        <taxon>Sphingomonadales</taxon>
        <taxon>Sphingomonadaceae</taxon>
        <taxon>Sphingomonas</taxon>
    </lineage>
</organism>
<dbReference type="Pfam" id="PF19112">
    <property type="entry name" value="VanA_C"/>
    <property type="match status" value="1"/>
</dbReference>
<proteinExistence type="predicted"/>
<dbReference type="EMBL" id="JARYGZ010000001">
    <property type="protein sequence ID" value="MDH7639293.1"/>
    <property type="molecule type" value="Genomic_DNA"/>
</dbReference>
<keyword evidence="4" id="KW-0408">Iron</keyword>
<feature type="domain" description="Rieske" evidence="6">
    <location>
        <begin position="16"/>
        <end position="117"/>
    </location>
</feature>
<dbReference type="PANTHER" id="PTHR21266:SF60">
    <property type="entry name" value="3-KETOSTEROID-9-ALPHA-MONOOXYGENASE, OXYGENASE COMPONENT"/>
    <property type="match status" value="1"/>
</dbReference>
<dbReference type="SUPFAM" id="SSF50022">
    <property type="entry name" value="ISP domain"/>
    <property type="match status" value="1"/>
</dbReference>
<dbReference type="InterPro" id="IPR050584">
    <property type="entry name" value="Cholesterol_7-desaturase"/>
</dbReference>
<keyword evidence="1" id="KW-0001">2Fe-2S</keyword>
<evidence type="ECO:0000256" key="5">
    <source>
        <dbReference type="ARBA" id="ARBA00023014"/>
    </source>
</evidence>
<keyword evidence="2" id="KW-0479">Metal-binding</keyword>
<evidence type="ECO:0000259" key="6">
    <source>
        <dbReference type="PROSITE" id="PS51296"/>
    </source>
</evidence>
<dbReference type="Gene3D" id="3.90.380.10">
    <property type="entry name" value="Naphthalene 1,2-dioxygenase Alpha Subunit, Chain A, domain 1"/>
    <property type="match status" value="1"/>
</dbReference>
<dbReference type="RefSeq" id="WP_281044568.1">
    <property type="nucleotide sequence ID" value="NZ_JARYGZ010000001.1"/>
</dbReference>
<keyword evidence="8" id="KW-1185">Reference proteome</keyword>
<dbReference type="PROSITE" id="PS51296">
    <property type="entry name" value="RIESKE"/>
    <property type="match status" value="1"/>
</dbReference>
<protein>
    <submittedName>
        <fullName evidence="7">Aromatic ring-hydroxylating dioxygenase subunit alpha</fullName>
    </submittedName>
</protein>
<evidence type="ECO:0000256" key="1">
    <source>
        <dbReference type="ARBA" id="ARBA00022714"/>
    </source>
</evidence>
<dbReference type="Pfam" id="PF00355">
    <property type="entry name" value="Rieske"/>
    <property type="match status" value="1"/>
</dbReference>
<dbReference type="InterPro" id="IPR044043">
    <property type="entry name" value="VanA_C_cat"/>
</dbReference>
<dbReference type="CDD" id="cd08878">
    <property type="entry name" value="RHO_alpha_C_DMO-like"/>
    <property type="match status" value="1"/>
</dbReference>
<keyword evidence="5" id="KW-0411">Iron-sulfur</keyword>
<comment type="caution">
    <text evidence="7">The sequence shown here is derived from an EMBL/GenBank/DDBJ whole genome shotgun (WGS) entry which is preliminary data.</text>
</comment>
<keyword evidence="7" id="KW-0223">Dioxygenase</keyword>
<dbReference type="Gene3D" id="2.102.10.10">
    <property type="entry name" value="Rieske [2Fe-2S] iron-sulphur domain"/>
    <property type="match status" value="1"/>
</dbReference>
<dbReference type="Proteomes" id="UP001160625">
    <property type="component" value="Unassembled WGS sequence"/>
</dbReference>
<dbReference type="InterPro" id="IPR017941">
    <property type="entry name" value="Rieske_2Fe-2S"/>
</dbReference>
<keyword evidence="3" id="KW-0560">Oxidoreductase</keyword>
<dbReference type="PANTHER" id="PTHR21266">
    <property type="entry name" value="IRON-SULFUR DOMAIN CONTAINING PROTEIN"/>
    <property type="match status" value="1"/>
</dbReference>
<gene>
    <name evidence="7" type="ORF">QGN17_11180</name>
</gene>
<dbReference type="InterPro" id="IPR036922">
    <property type="entry name" value="Rieske_2Fe-2S_sf"/>
</dbReference>
<evidence type="ECO:0000256" key="4">
    <source>
        <dbReference type="ARBA" id="ARBA00023004"/>
    </source>
</evidence>
<sequence>MSIKADFTQGFVRNHWYAAAWASEVQERPFARTILGDKIVLFRQPDGTIGALEDRCPHRLAPLSMGECADGGLRCGYHGMVFNAAGDCIGIPGQDIIPPTARTRAFSATERYGLIWVWTGDVEPDPDSLPILKGYGEDGWALMDGGYQHHAGNYRIEIENLMDPAHTTFLHKETIGNRAAKDVPVEVSSYDRGLKAFRWIENVPPSPLDQKSFDFGAGRVDRQIAFHFELPATSFVDIAVIPAGMERSEGNLMRGGIRAFSYKFLTPETERSTHFFWLHLRNYRLNDQEFEATLRANLEKTFAEDQVMVTAIQGEQEATGLRQRTAIAIDRAPIMALRLIDRMIASEKESGETGTECEPVPA</sequence>
<name>A0ABT6N1X8_9SPHN</name>
<evidence type="ECO:0000256" key="2">
    <source>
        <dbReference type="ARBA" id="ARBA00022723"/>
    </source>
</evidence>
<dbReference type="GO" id="GO:0051213">
    <property type="term" value="F:dioxygenase activity"/>
    <property type="evidence" value="ECO:0007669"/>
    <property type="project" value="UniProtKB-KW"/>
</dbReference>
<reference evidence="7" key="1">
    <citation type="submission" date="2023-04" db="EMBL/GenBank/DDBJ databases">
        <title>Sphingomonas sp. MAHUQ-71 isolated from rice field.</title>
        <authorList>
            <person name="Huq M.A."/>
        </authorList>
    </citation>
    <scope>NUCLEOTIDE SEQUENCE</scope>
    <source>
        <strain evidence="7">MAHUQ-71</strain>
    </source>
</reference>
<accession>A0ABT6N1X8</accession>